<keyword evidence="3" id="KW-1185">Reference proteome</keyword>
<evidence type="ECO:0000256" key="1">
    <source>
        <dbReference type="SAM" id="MobiDB-lite"/>
    </source>
</evidence>
<evidence type="ECO:0000313" key="2">
    <source>
        <dbReference type="EMBL" id="SMH72236.1"/>
    </source>
</evidence>
<feature type="region of interest" description="Disordered" evidence="1">
    <location>
        <begin position="1"/>
        <end position="32"/>
    </location>
</feature>
<protein>
    <submittedName>
        <fullName evidence="2">Uncharacterized protein</fullName>
    </submittedName>
</protein>
<dbReference type="EMBL" id="LT841358">
    <property type="protein sequence ID" value="SMH72236.1"/>
    <property type="molecule type" value="Genomic_DNA"/>
</dbReference>
<evidence type="ECO:0000313" key="3">
    <source>
        <dbReference type="Proteomes" id="UP000230607"/>
    </source>
</evidence>
<gene>
    <name evidence="2" type="ORF">NCS_30076</name>
</gene>
<dbReference type="Proteomes" id="UP000230607">
    <property type="component" value="Chromosome 1"/>
</dbReference>
<reference evidence="3" key="1">
    <citation type="submission" date="2017-03" db="EMBL/GenBank/DDBJ databases">
        <authorList>
            <person name="Herbold C."/>
        </authorList>
    </citation>
    <scope>NUCLEOTIDE SEQUENCE [LARGE SCALE GENOMIC DNA]</scope>
</reference>
<dbReference type="AlphaFoldDB" id="A0A2H1FHJ0"/>
<name>A0A2H1FHJ0_9ARCH</name>
<sequence>MVYSSPVTPKKDSSMTDGQIRHHGTVNGRSAQAKVLPVQQCV</sequence>
<organism evidence="2 3">
    <name type="scientific">Candidatus Nitrosotalea okcheonensis</name>
    <dbReference type="NCBI Taxonomy" id="1903276"/>
    <lineage>
        <taxon>Archaea</taxon>
        <taxon>Nitrososphaerota</taxon>
        <taxon>Nitrososphaeria</taxon>
        <taxon>Nitrosotaleales</taxon>
        <taxon>Nitrosotaleaceae</taxon>
        <taxon>Nitrosotalea</taxon>
    </lineage>
</organism>
<proteinExistence type="predicted"/>
<accession>A0A2H1FHJ0</accession>